<dbReference type="Proteomes" id="UP000000211">
    <property type="component" value="Chromosome"/>
</dbReference>
<dbReference type="OrthoDB" id="1863057at2"/>
<dbReference type="Pfam" id="PF00717">
    <property type="entry name" value="Peptidase_S24"/>
    <property type="match status" value="1"/>
</dbReference>
<dbReference type="PATRIC" id="fig|751945.3.peg.1297"/>
<sequence length="266" mass="30057">MNPKLVSPTFLAQLSPEEFGRFLRYLRLKQGKRIRDIARVADLDPGYLSYLETGKRDFKRVRVPNLYRLLAAYGLPETYIHALLEAWSKQLIQPPRPQRETVEVARLDETPEEAVPLNPYRLPIVEGGAGSPAWEDTQDYEYVLLPNMRGKEPLFGVRITGDSMEPVLYEGDLAIVWAGGPIYNKAIVAIGIPSNGIVVKHLYRNPRYPQEPPLMVSANFTKYPPEPLPEGAKVWGPVVAVVRSLHHGLTKHEALRKPPEYLSESL</sequence>
<organism evidence="2 3">
    <name type="scientific">Thermus oshimai JL-2</name>
    <dbReference type="NCBI Taxonomy" id="751945"/>
    <lineage>
        <taxon>Bacteria</taxon>
        <taxon>Thermotogati</taxon>
        <taxon>Deinococcota</taxon>
        <taxon>Deinococci</taxon>
        <taxon>Thermales</taxon>
        <taxon>Thermaceae</taxon>
        <taxon>Thermus</taxon>
    </lineage>
</organism>
<dbReference type="KEGG" id="tos:Theos_1311"/>
<dbReference type="InterPro" id="IPR010982">
    <property type="entry name" value="Lambda_DNA-bd_dom_sf"/>
</dbReference>
<name>K7QXB1_THEOS</name>
<dbReference type="InterPro" id="IPR036286">
    <property type="entry name" value="LexA/Signal_pep-like_sf"/>
</dbReference>
<feature type="domain" description="HTH cro/C1-type" evidence="1">
    <location>
        <begin position="23"/>
        <end position="80"/>
    </location>
</feature>
<dbReference type="PROSITE" id="PS50943">
    <property type="entry name" value="HTH_CROC1"/>
    <property type="match status" value="1"/>
</dbReference>
<evidence type="ECO:0000313" key="3">
    <source>
        <dbReference type="Proteomes" id="UP000000211"/>
    </source>
</evidence>
<dbReference type="HOGENOM" id="CLU_066192_1_1_0"/>
<dbReference type="RefSeq" id="WP_016329535.1">
    <property type="nucleotide sequence ID" value="NC_019386.1"/>
</dbReference>
<dbReference type="STRING" id="751945.Theos_1311"/>
<dbReference type="Gene3D" id="1.10.260.40">
    <property type="entry name" value="lambda repressor-like DNA-binding domains"/>
    <property type="match status" value="1"/>
</dbReference>
<reference evidence="2 3" key="1">
    <citation type="journal article" date="2013" name="Genome Announc.">
        <title>Whole Genome Sequencing of Thermus oshimai JL-2 and Thermus thermophilus JL-18, Incomplete Denitrifiers from the United States Great Basin.</title>
        <authorList>
            <person name="Murugapiran S.K."/>
            <person name="Huntemann M."/>
            <person name="Wei C.L."/>
            <person name="Han J."/>
            <person name="Detter J.C."/>
            <person name="Han C.S."/>
            <person name="Erkkila T.H."/>
            <person name="Teshima H."/>
            <person name="Chen A."/>
            <person name="Kyrpides N."/>
            <person name="Mavrommatis K."/>
            <person name="Markowitz V."/>
            <person name="Szeto E."/>
            <person name="Ivanova N."/>
            <person name="Pagani I."/>
            <person name="Lam J."/>
            <person name="McDonald A.I."/>
            <person name="Dodsworth J.A."/>
            <person name="Pati A."/>
            <person name="Goodwin L."/>
            <person name="Peters L."/>
            <person name="Pitluck S."/>
            <person name="Woyke T."/>
            <person name="Hedlund B.P."/>
        </authorList>
    </citation>
    <scope>NUCLEOTIDE SEQUENCE</scope>
    <source>
        <strain evidence="2 3">JL-2</strain>
    </source>
</reference>
<dbReference type="AlphaFoldDB" id="K7QXB1"/>
<dbReference type="eggNOG" id="COG1974">
    <property type="taxonomic scope" value="Bacteria"/>
</dbReference>
<keyword evidence="3" id="KW-1185">Reference proteome</keyword>
<evidence type="ECO:0000259" key="1">
    <source>
        <dbReference type="PROSITE" id="PS50943"/>
    </source>
</evidence>
<dbReference type="SUPFAM" id="SSF51306">
    <property type="entry name" value="LexA/Signal peptidase"/>
    <property type="match status" value="1"/>
</dbReference>
<dbReference type="SMART" id="SM00530">
    <property type="entry name" value="HTH_XRE"/>
    <property type="match status" value="1"/>
</dbReference>
<evidence type="ECO:0000313" key="2">
    <source>
        <dbReference type="EMBL" id="AFV76348.1"/>
    </source>
</evidence>
<dbReference type="EMBL" id="CP003249">
    <property type="protein sequence ID" value="AFV76348.1"/>
    <property type="molecule type" value="Genomic_DNA"/>
</dbReference>
<gene>
    <name evidence="2" type="ORF">Theos_1311</name>
</gene>
<dbReference type="GO" id="GO:0003677">
    <property type="term" value="F:DNA binding"/>
    <property type="evidence" value="ECO:0007669"/>
    <property type="project" value="InterPro"/>
</dbReference>
<dbReference type="Gene3D" id="2.10.109.10">
    <property type="entry name" value="Umud Fragment, subunit A"/>
    <property type="match status" value="1"/>
</dbReference>
<dbReference type="InterPro" id="IPR039418">
    <property type="entry name" value="LexA-like"/>
</dbReference>
<dbReference type="Pfam" id="PF13560">
    <property type="entry name" value="HTH_31"/>
    <property type="match status" value="1"/>
</dbReference>
<accession>K7QXB1</accession>
<proteinExistence type="predicted"/>
<dbReference type="CDD" id="cd06529">
    <property type="entry name" value="S24_LexA-like"/>
    <property type="match status" value="1"/>
</dbReference>
<dbReference type="SUPFAM" id="SSF47413">
    <property type="entry name" value="lambda repressor-like DNA-binding domains"/>
    <property type="match status" value="1"/>
</dbReference>
<dbReference type="InterPro" id="IPR001387">
    <property type="entry name" value="Cro/C1-type_HTH"/>
</dbReference>
<dbReference type="CDD" id="cd00093">
    <property type="entry name" value="HTH_XRE"/>
    <property type="match status" value="1"/>
</dbReference>
<dbReference type="InterPro" id="IPR015927">
    <property type="entry name" value="Peptidase_S24_S26A/B/C"/>
</dbReference>
<protein>
    <submittedName>
        <fullName evidence="2">SOS response transcriptional repressor, RecA-mediated autopeptidase</fullName>
    </submittedName>
</protein>